<dbReference type="GeneID" id="80817819"/>
<sequence>MTQTLIAAALSAFASLSATLSGAQDTETHWKLQSIDGQVFEARATLTFPTPAQIAGSTPCNRFFGVQTEPLPGFGAARMGVTQRMCPQFREEAAFLAALREMTISEFDGNRLVLRNEDGREMVFVAVN</sequence>
<evidence type="ECO:0000313" key="4">
    <source>
        <dbReference type="Proteomes" id="UP000182932"/>
    </source>
</evidence>
<feature type="chain" id="PRO_5037041544" evidence="1">
    <location>
        <begin position="24"/>
        <end position="128"/>
    </location>
</feature>
<evidence type="ECO:0000256" key="1">
    <source>
        <dbReference type="SAM" id="SignalP"/>
    </source>
</evidence>
<dbReference type="RefSeq" id="WP_074835940.1">
    <property type="nucleotide sequence ID" value="NZ_CATLTK010000040.1"/>
</dbReference>
<dbReference type="EMBL" id="FNYY01000004">
    <property type="protein sequence ID" value="SEJ23182.1"/>
    <property type="molecule type" value="Genomic_DNA"/>
</dbReference>
<feature type="domain" description="DUF306" evidence="2">
    <location>
        <begin position="26"/>
        <end position="123"/>
    </location>
</feature>
<dbReference type="Proteomes" id="UP000182932">
    <property type="component" value="Unassembled WGS sequence"/>
</dbReference>
<dbReference type="PANTHER" id="PTHR35535:SF1">
    <property type="entry name" value="HEAT SHOCK PROTEIN HSLJ"/>
    <property type="match status" value="1"/>
</dbReference>
<dbReference type="InterPro" id="IPR005184">
    <property type="entry name" value="DUF306_Meta_HslJ"/>
</dbReference>
<feature type="signal peptide" evidence="1">
    <location>
        <begin position="1"/>
        <end position="23"/>
    </location>
</feature>
<proteinExistence type="predicted"/>
<dbReference type="Pfam" id="PF03724">
    <property type="entry name" value="META"/>
    <property type="match status" value="1"/>
</dbReference>
<organism evidence="3 4">
    <name type="scientific">Marinovum algicola</name>
    <dbReference type="NCBI Taxonomy" id="42444"/>
    <lineage>
        <taxon>Bacteria</taxon>
        <taxon>Pseudomonadati</taxon>
        <taxon>Pseudomonadota</taxon>
        <taxon>Alphaproteobacteria</taxon>
        <taxon>Rhodobacterales</taxon>
        <taxon>Roseobacteraceae</taxon>
        <taxon>Marinovum</taxon>
    </lineage>
</organism>
<evidence type="ECO:0000259" key="2">
    <source>
        <dbReference type="Pfam" id="PF03724"/>
    </source>
</evidence>
<keyword evidence="4" id="KW-1185">Reference proteome</keyword>
<dbReference type="InterPro" id="IPR053147">
    <property type="entry name" value="Hsp_HslJ-like"/>
</dbReference>
<keyword evidence="1" id="KW-0732">Signal</keyword>
<comment type="caution">
    <text evidence="3">The sequence shown here is derived from an EMBL/GenBank/DDBJ whole genome shotgun (WGS) entry which is preliminary data.</text>
</comment>
<dbReference type="Gene3D" id="2.40.128.270">
    <property type="match status" value="1"/>
</dbReference>
<gene>
    <name evidence="3" type="ORF">SAMN04487940_104129</name>
</gene>
<evidence type="ECO:0000313" key="3">
    <source>
        <dbReference type="EMBL" id="SEJ23182.1"/>
    </source>
</evidence>
<dbReference type="InterPro" id="IPR038670">
    <property type="entry name" value="HslJ-like_sf"/>
</dbReference>
<dbReference type="PANTHER" id="PTHR35535">
    <property type="entry name" value="HEAT SHOCK PROTEIN HSLJ"/>
    <property type="match status" value="1"/>
</dbReference>
<name>A0A975ZMV5_9RHOB</name>
<dbReference type="AlphaFoldDB" id="A0A975ZMV5"/>
<protein>
    <submittedName>
        <fullName evidence="3">META domain-containing protein</fullName>
    </submittedName>
</protein>
<accession>A0A975ZMV5</accession>
<reference evidence="3 4" key="1">
    <citation type="submission" date="2016-10" db="EMBL/GenBank/DDBJ databases">
        <authorList>
            <person name="Varghese N."/>
            <person name="Submissions S."/>
        </authorList>
    </citation>
    <scope>NUCLEOTIDE SEQUENCE [LARGE SCALE GENOMIC DNA]</scope>
    <source>
        <strain evidence="3 4">FF3</strain>
    </source>
</reference>